<evidence type="ECO:0000313" key="9">
    <source>
        <dbReference type="EMBL" id="MBE9609773.1"/>
    </source>
</evidence>
<dbReference type="Pfam" id="PF02687">
    <property type="entry name" value="FtsX"/>
    <property type="match status" value="1"/>
</dbReference>
<dbReference type="EMBL" id="JADFUA010000005">
    <property type="protein sequence ID" value="MBE9609773.1"/>
    <property type="molecule type" value="Genomic_DNA"/>
</dbReference>
<proteinExistence type="predicted"/>
<evidence type="ECO:0000256" key="5">
    <source>
        <dbReference type="ARBA" id="ARBA00023136"/>
    </source>
</evidence>
<keyword evidence="10" id="KW-1185">Reference proteome</keyword>
<dbReference type="InterPro" id="IPR025857">
    <property type="entry name" value="MacB_PCD"/>
</dbReference>
<keyword evidence="2" id="KW-1003">Cell membrane</keyword>
<accession>A0A8J7G1Q6</accession>
<dbReference type="InterPro" id="IPR051125">
    <property type="entry name" value="ABC-4/HrtB_transporter"/>
</dbReference>
<evidence type="ECO:0000259" key="7">
    <source>
        <dbReference type="Pfam" id="PF02687"/>
    </source>
</evidence>
<protein>
    <submittedName>
        <fullName evidence="9">ABC transporter permease</fullName>
    </submittedName>
</protein>
<comment type="caution">
    <text evidence="9">The sequence shown here is derived from an EMBL/GenBank/DDBJ whole genome shotgun (WGS) entry which is preliminary data.</text>
</comment>
<evidence type="ECO:0000256" key="4">
    <source>
        <dbReference type="ARBA" id="ARBA00022989"/>
    </source>
</evidence>
<feature type="domain" description="MacB-like periplasmic core" evidence="8">
    <location>
        <begin position="21"/>
        <end position="229"/>
    </location>
</feature>
<comment type="subcellular location">
    <subcellularLocation>
        <location evidence="1">Cell membrane</location>
        <topology evidence="1">Multi-pass membrane protein</topology>
    </subcellularLocation>
</comment>
<gene>
    <name evidence="9" type="ORF">INR99_10455</name>
</gene>
<evidence type="ECO:0000259" key="8">
    <source>
        <dbReference type="Pfam" id="PF12704"/>
    </source>
</evidence>
<dbReference type="GO" id="GO:0005886">
    <property type="term" value="C:plasma membrane"/>
    <property type="evidence" value="ECO:0007669"/>
    <property type="project" value="UniProtKB-SubCell"/>
</dbReference>
<reference evidence="9 10" key="1">
    <citation type="submission" date="2020-10" db="EMBL/GenBank/DDBJ databases">
        <title>The genome sequence of Chitinilyticum litopenaei 4Y14.</title>
        <authorList>
            <person name="Liu Y."/>
        </authorList>
    </citation>
    <scope>NUCLEOTIDE SEQUENCE [LARGE SCALE GENOMIC DNA]</scope>
    <source>
        <strain evidence="9 10">4Y14</strain>
    </source>
</reference>
<sequence>MLRGVPLSYIGRNLLTRRLTTALTAGGMALVVFVFATVLMLEAGLRQTLVDTGSASNVIAIRAGSQTEIQSGLPLAELDTLATLPHIARDSQGRPLLVRETLVLNSLVKKSSGQPSNVTLRGTSHTGLALRPQVRISSGRAFLPGSNEIMVGRSIAEQFAGVAVGSSLRFARRDWLVVGIFDAGKTGFNSEIWGDSEQMQQAFRRSGAYSSAIFRLEQASDFPKVASAAAAERRLTVDVQPENAFYAGQSKVMATFIGILGLTLTLIFSIGAIIGAMITMYSSVASRVNEIGALRAMGFRRSRILTAFLLESLLLSLLGGMTGLLLASGMQFFTISTMNWQTFSELAFSFALTPAIMLQSLLFALTMGFLGGFLPALRASRMKIVDALRTA</sequence>
<feature type="transmembrane region" description="Helical" evidence="6">
    <location>
        <begin position="347"/>
        <end position="374"/>
    </location>
</feature>
<keyword evidence="5 6" id="KW-0472">Membrane</keyword>
<dbReference type="Pfam" id="PF12704">
    <property type="entry name" value="MacB_PCD"/>
    <property type="match status" value="1"/>
</dbReference>
<organism evidence="9 10">
    <name type="scientific">Chitinilyticum piscinae</name>
    <dbReference type="NCBI Taxonomy" id="2866724"/>
    <lineage>
        <taxon>Bacteria</taxon>
        <taxon>Pseudomonadati</taxon>
        <taxon>Pseudomonadota</taxon>
        <taxon>Betaproteobacteria</taxon>
        <taxon>Neisseriales</taxon>
        <taxon>Chitinibacteraceae</taxon>
        <taxon>Chitinilyticum</taxon>
    </lineage>
</organism>
<keyword evidence="3 6" id="KW-0812">Transmembrane</keyword>
<dbReference type="RefSeq" id="WP_194116296.1">
    <property type="nucleotide sequence ID" value="NZ_JADFUA010000005.1"/>
</dbReference>
<keyword evidence="4 6" id="KW-1133">Transmembrane helix</keyword>
<dbReference type="AlphaFoldDB" id="A0A8J7G1Q6"/>
<evidence type="ECO:0000256" key="1">
    <source>
        <dbReference type="ARBA" id="ARBA00004651"/>
    </source>
</evidence>
<feature type="transmembrane region" description="Helical" evidence="6">
    <location>
        <begin position="256"/>
        <end position="283"/>
    </location>
</feature>
<evidence type="ECO:0000256" key="3">
    <source>
        <dbReference type="ARBA" id="ARBA00022692"/>
    </source>
</evidence>
<dbReference type="PANTHER" id="PTHR43738">
    <property type="entry name" value="ABC TRANSPORTER, MEMBRANE PROTEIN"/>
    <property type="match status" value="1"/>
</dbReference>
<feature type="transmembrane region" description="Helical" evidence="6">
    <location>
        <begin position="21"/>
        <end position="41"/>
    </location>
</feature>
<name>A0A8J7G1Q6_9NEIS</name>
<feature type="transmembrane region" description="Helical" evidence="6">
    <location>
        <begin position="304"/>
        <end position="327"/>
    </location>
</feature>
<dbReference type="Proteomes" id="UP000604481">
    <property type="component" value="Unassembled WGS sequence"/>
</dbReference>
<evidence type="ECO:0000313" key="10">
    <source>
        <dbReference type="Proteomes" id="UP000604481"/>
    </source>
</evidence>
<feature type="domain" description="ABC3 transporter permease C-terminal" evidence="7">
    <location>
        <begin position="264"/>
        <end position="383"/>
    </location>
</feature>
<dbReference type="InterPro" id="IPR003838">
    <property type="entry name" value="ABC3_permease_C"/>
</dbReference>
<evidence type="ECO:0000256" key="2">
    <source>
        <dbReference type="ARBA" id="ARBA00022475"/>
    </source>
</evidence>
<evidence type="ECO:0000256" key="6">
    <source>
        <dbReference type="SAM" id="Phobius"/>
    </source>
</evidence>
<dbReference type="PANTHER" id="PTHR43738:SF3">
    <property type="entry name" value="ABC TRANSPORTER PERMEASE"/>
    <property type="match status" value="1"/>
</dbReference>